<protein>
    <submittedName>
        <fullName evidence="1">Uncharacterized protein</fullName>
    </submittedName>
</protein>
<gene>
    <name evidence="1" type="ORF">SAMN05421825_2049</name>
</gene>
<dbReference type="EMBL" id="FNBH01000002">
    <property type="protein sequence ID" value="SDF76135.1"/>
    <property type="molecule type" value="Genomic_DNA"/>
</dbReference>
<accession>A0A1G7NPY1</accession>
<keyword evidence="2" id="KW-1185">Reference proteome</keyword>
<name>A0A1G7NPY1_9FLAO</name>
<dbReference type="RefSeq" id="WP_089873357.1">
    <property type="nucleotide sequence ID" value="NZ_FNBH01000002.1"/>
</dbReference>
<dbReference type="Proteomes" id="UP000199203">
    <property type="component" value="Unassembled WGS sequence"/>
</dbReference>
<evidence type="ECO:0000313" key="1">
    <source>
        <dbReference type="EMBL" id="SDF76135.1"/>
    </source>
</evidence>
<sequence>METENIVERLTKYEYDNSIVYTGFRSVGEARKFAEERNGKLVEVGFLDGNDNPVEDDSQNLIAENKYYKAFAGPDYKILHSSDEGFQEIADKLKERQTEITEKSPDEKYFSDADWQIKEDAVIVLFKGEIENITSRERSKYLMHTKVYELAVSVPKSKD</sequence>
<evidence type="ECO:0000313" key="2">
    <source>
        <dbReference type="Proteomes" id="UP000199203"/>
    </source>
</evidence>
<proteinExistence type="predicted"/>
<dbReference type="AlphaFoldDB" id="A0A1G7NPY1"/>
<organism evidence="1 2">
    <name type="scientific">Epilithonimonas hungarica</name>
    <dbReference type="NCBI Taxonomy" id="454006"/>
    <lineage>
        <taxon>Bacteria</taxon>
        <taxon>Pseudomonadati</taxon>
        <taxon>Bacteroidota</taxon>
        <taxon>Flavobacteriia</taxon>
        <taxon>Flavobacteriales</taxon>
        <taxon>Weeksellaceae</taxon>
        <taxon>Chryseobacterium group</taxon>
        <taxon>Epilithonimonas</taxon>
    </lineage>
</organism>
<dbReference type="STRING" id="454006.SAMN05421825_2049"/>
<dbReference type="OrthoDB" id="1255441at2"/>
<reference evidence="2" key="1">
    <citation type="submission" date="2016-10" db="EMBL/GenBank/DDBJ databases">
        <authorList>
            <person name="Varghese N."/>
            <person name="Submissions S."/>
        </authorList>
    </citation>
    <scope>NUCLEOTIDE SEQUENCE [LARGE SCALE GENOMIC DNA]</scope>
    <source>
        <strain evidence="2">DSM 19684</strain>
    </source>
</reference>